<keyword evidence="4" id="KW-1185">Reference proteome</keyword>
<dbReference type="OrthoDB" id="3254696at2759"/>
<dbReference type="AlphaFoldDB" id="A0A8H5HR95"/>
<dbReference type="PANTHER" id="PTHR34605">
    <property type="entry name" value="PHAGE_INTEGRASE DOMAIN-CONTAINING PROTEIN"/>
    <property type="match status" value="1"/>
</dbReference>
<dbReference type="GO" id="GO:0003677">
    <property type="term" value="F:DNA binding"/>
    <property type="evidence" value="ECO:0007669"/>
    <property type="project" value="UniProtKB-KW"/>
</dbReference>
<protein>
    <recommendedName>
        <fullName evidence="5">Tyr recombinase domain-containing protein</fullName>
    </recommendedName>
</protein>
<dbReference type="EMBL" id="JAACJP010000001">
    <property type="protein sequence ID" value="KAF5387985.1"/>
    <property type="molecule type" value="Genomic_DNA"/>
</dbReference>
<sequence length="376" mass="41164">MPATRDHRLIISRLSCEWTSRLFRAQRESRDWPTARHDQLNAAPWQIPVPLRDHMNSVLSRAWKPSTASGYSRSVLDFLSFCTELGVPPAACLPASEDLLCVFAASFCGSLAGSSIRSKCAALRSWHIQNGLPWMGSVRLAYTIKGCDNSRPASSFAGKRPPVTLDALSAILSGLDTSSALDACVAALATTAFWGQLRLGEILPDREGLTGADRLPSWAQLHSPNQNGSRLLHLPNSKTSGRAGEDVVITRQASADPIQYLLTHYERTGSKVNWPLAWYRSDSGDPVSLTKRKFLIRCNSILSGLGRQPISGHSFRIGGTTHFLLCGVPPDVVKAMGRWSSDSFLRYWRSLEIIAPLHAEMLQPVLGRPPTTCPPA</sequence>
<dbReference type="SUPFAM" id="SSF56349">
    <property type="entry name" value="DNA breaking-rejoining enzymes"/>
    <property type="match status" value="1"/>
</dbReference>
<dbReference type="GO" id="GO:0006310">
    <property type="term" value="P:DNA recombination"/>
    <property type="evidence" value="ECO:0007669"/>
    <property type="project" value="UniProtKB-KW"/>
</dbReference>
<evidence type="ECO:0000313" key="3">
    <source>
        <dbReference type="EMBL" id="KAF5387985.1"/>
    </source>
</evidence>
<dbReference type="InterPro" id="IPR052925">
    <property type="entry name" value="Phage_Integrase-like_Recomb"/>
</dbReference>
<evidence type="ECO:0008006" key="5">
    <source>
        <dbReference type="Google" id="ProtNLM"/>
    </source>
</evidence>
<dbReference type="Proteomes" id="UP000565441">
    <property type="component" value="Unassembled WGS sequence"/>
</dbReference>
<dbReference type="PANTHER" id="PTHR34605:SF4">
    <property type="entry name" value="DNA ADENINE METHYLTRANSFERASE"/>
    <property type="match status" value="1"/>
</dbReference>
<dbReference type="GO" id="GO:0015074">
    <property type="term" value="P:DNA integration"/>
    <property type="evidence" value="ECO:0007669"/>
    <property type="project" value="InterPro"/>
</dbReference>
<name>A0A8H5HR95_9AGAR</name>
<evidence type="ECO:0000313" key="4">
    <source>
        <dbReference type="Proteomes" id="UP000565441"/>
    </source>
</evidence>
<accession>A0A8H5HR95</accession>
<reference evidence="3 4" key="1">
    <citation type="journal article" date="2020" name="ISME J.">
        <title>Uncovering the hidden diversity of litter-decomposition mechanisms in mushroom-forming fungi.</title>
        <authorList>
            <person name="Floudas D."/>
            <person name="Bentzer J."/>
            <person name="Ahren D."/>
            <person name="Johansson T."/>
            <person name="Persson P."/>
            <person name="Tunlid A."/>
        </authorList>
    </citation>
    <scope>NUCLEOTIDE SEQUENCE [LARGE SCALE GENOMIC DNA]</scope>
    <source>
        <strain evidence="3 4">CBS 661.87</strain>
    </source>
</reference>
<proteinExistence type="predicted"/>
<dbReference type="InterPro" id="IPR011010">
    <property type="entry name" value="DNA_brk_join_enz"/>
</dbReference>
<dbReference type="Gene3D" id="1.10.150.130">
    <property type="match status" value="1"/>
</dbReference>
<dbReference type="InterPro" id="IPR010998">
    <property type="entry name" value="Integrase_recombinase_N"/>
</dbReference>
<keyword evidence="1" id="KW-0238">DNA-binding</keyword>
<evidence type="ECO:0000256" key="1">
    <source>
        <dbReference type="ARBA" id="ARBA00023125"/>
    </source>
</evidence>
<organism evidence="3 4">
    <name type="scientific">Tricholomella constricta</name>
    <dbReference type="NCBI Taxonomy" id="117010"/>
    <lineage>
        <taxon>Eukaryota</taxon>
        <taxon>Fungi</taxon>
        <taxon>Dikarya</taxon>
        <taxon>Basidiomycota</taxon>
        <taxon>Agaricomycotina</taxon>
        <taxon>Agaricomycetes</taxon>
        <taxon>Agaricomycetidae</taxon>
        <taxon>Agaricales</taxon>
        <taxon>Tricholomatineae</taxon>
        <taxon>Lyophyllaceae</taxon>
        <taxon>Tricholomella</taxon>
    </lineage>
</organism>
<dbReference type="InterPro" id="IPR013762">
    <property type="entry name" value="Integrase-like_cat_sf"/>
</dbReference>
<comment type="caution">
    <text evidence="3">The sequence shown here is derived from an EMBL/GenBank/DDBJ whole genome shotgun (WGS) entry which is preliminary data.</text>
</comment>
<keyword evidence="2" id="KW-0233">DNA recombination</keyword>
<evidence type="ECO:0000256" key="2">
    <source>
        <dbReference type="ARBA" id="ARBA00023172"/>
    </source>
</evidence>
<gene>
    <name evidence="3" type="ORF">D9615_000528</name>
</gene>
<dbReference type="SUPFAM" id="SSF47823">
    <property type="entry name" value="lambda integrase-like, N-terminal domain"/>
    <property type="match status" value="1"/>
</dbReference>
<dbReference type="Gene3D" id="1.10.443.10">
    <property type="entry name" value="Intergrase catalytic core"/>
    <property type="match status" value="1"/>
</dbReference>